<dbReference type="OrthoDB" id="273654at2759"/>
<dbReference type="VEuPathDB" id="TriTrypDB:TRSC58_01883"/>
<protein>
    <recommendedName>
        <fullName evidence="5">Present in the outer mitochondrial membrane proteome 25</fullName>
    </recommendedName>
</protein>
<feature type="region of interest" description="Disordered" evidence="1">
    <location>
        <begin position="346"/>
        <end position="406"/>
    </location>
</feature>
<reference evidence="3 4" key="1">
    <citation type="submission" date="2013-07" db="EMBL/GenBank/DDBJ databases">
        <authorList>
            <person name="Stoco P.H."/>
            <person name="Wagner G."/>
            <person name="Gerber A."/>
            <person name="Zaha A."/>
            <person name="Thompson C."/>
            <person name="Bartholomeu D.C."/>
            <person name="Luckemeyer D.D."/>
            <person name="Bahia D."/>
            <person name="Loreto E."/>
            <person name="Prestes E.B."/>
            <person name="Lima F.M."/>
            <person name="Rodrigues-Luiz G."/>
            <person name="Vallejo G.A."/>
            <person name="Filho J.F."/>
            <person name="Monteiro K.M."/>
            <person name="Tyler K.M."/>
            <person name="de Almeida L.G."/>
            <person name="Ortiz M.F."/>
            <person name="Siervo M.A."/>
            <person name="de Moraes M.H."/>
            <person name="Cunha O.L."/>
            <person name="Mendonca-Neto R."/>
            <person name="Silva R."/>
            <person name="Teixeira S.M."/>
            <person name="Murta S.M."/>
            <person name="Sincero T.C."/>
            <person name="Mendes T.A."/>
            <person name="Urmenyi T.P."/>
            <person name="Silva V.G."/>
            <person name="da Rocha W.D."/>
            <person name="Andersson B."/>
            <person name="Romanha A.J."/>
            <person name="Steindel M."/>
            <person name="de Vasconcelos A.T."/>
            <person name="Grisard E.C."/>
        </authorList>
    </citation>
    <scope>NUCLEOTIDE SEQUENCE [LARGE SCALE GENOMIC DNA]</scope>
    <source>
        <strain evidence="3 4">SC58</strain>
    </source>
</reference>
<comment type="caution">
    <text evidence="3">The sequence shown here is derived from an EMBL/GenBank/DDBJ whole genome shotgun (WGS) entry which is preliminary data.</text>
</comment>
<keyword evidence="2" id="KW-1133">Transmembrane helix</keyword>
<dbReference type="Proteomes" id="UP000031737">
    <property type="component" value="Unassembled WGS sequence"/>
</dbReference>
<keyword evidence="2" id="KW-0812">Transmembrane</keyword>
<evidence type="ECO:0000256" key="1">
    <source>
        <dbReference type="SAM" id="MobiDB-lite"/>
    </source>
</evidence>
<name>A0A061J8C4_TRYRA</name>
<organism evidence="3 4">
    <name type="scientific">Trypanosoma rangeli SC58</name>
    <dbReference type="NCBI Taxonomy" id="429131"/>
    <lineage>
        <taxon>Eukaryota</taxon>
        <taxon>Discoba</taxon>
        <taxon>Euglenozoa</taxon>
        <taxon>Kinetoplastea</taxon>
        <taxon>Metakinetoplastina</taxon>
        <taxon>Trypanosomatida</taxon>
        <taxon>Trypanosomatidae</taxon>
        <taxon>Trypanosoma</taxon>
        <taxon>Herpetosoma</taxon>
    </lineage>
</organism>
<feature type="region of interest" description="Disordered" evidence="1">
    <location>
        <begin position="310"/>
        <end position="331"/>
    </location>
</feature>
<dbReference type="AlphaFoldDB" id="A0A061J8C4"/>
<dbReference type="EMBL" id="AUPL01001883">
    <property type="protein sequence ID" value="ESL10386.1"/>
    <property type="molecule type" value="Genomic_DNA"/>
</dbReference>
<evidence type="ECO:0000313" key="3">
    <source>
        <dbReference type="EMBL" id="ESL10386.1"/>
    </source>
</evidence>
<feature type="compositionally biased region" description="Acidic residues" evidence="1">
    <location>
        <begin position="375"/>
        <end position="398"/>
    </location>
</feature>
<accession>A0A061J8C4</accession>
<feature type="transmembrane region" description="Helical" evidence="2">
    <location>
        <begin position="15"/>
        <end position="32"/>
    </location>
</feature>
<keyword evidence="2" id="KW-0472">Membrane</keyword>
<evidence type="ECO:0008006" key="5">
    <source>
        <dbReference type="Google" id="ProtNLM"/>
    </source>
</evidence>
<evidence type="ECO:0000256" key="2">
    <source>
        <dbReference type="SAM" id="Phobius"/>
    </source>
</evidence>
<proteinExistence type="predicted"/>
<sequence length="406" mass="45202">MFATVPQNAGARRGAIYAVSAALSSAFVAWAVHKWWKQRYRETGDEGIFDDIEESPLFDPDVVFPAKSTVAARTFDTRTGVGGTGLVSIAEREEALRMARHLVSQLCGEEDDAAKGSERSASSDKETNVSLNYRIATELEREARDGLVAMVVHGELLKMQAQGKGIDPDECEKVLRKLVEYFDISNEREKLRGRRIALHQAGATSTDFSWVNTDGYNDRIAQHMANINEAYGDFFSREGELERRLRAPEEGVKERFEVGWGGDDDDDDDADFMDYLDEDDAAGYGSRMEFRMGAAGRENLRIMDVDRGMLYGGEEDDGEFEEEEDSDDVDEKAGFERMLLDKLRQLAASIGERTPAPPCRTGPMTVPGAERHAGEEEEEKEGGSEDEWETASDEEEADSGGREKNN</sequence>
<gene>
    <name evidence="3" type="ORF">TRSC58_01883</name>
</gene>
<feature type="compositionally biased region" description="Acidic residues" evidence="1">
    <location>
        <begin position="313"/>
        <end position="330"/>
    </location>
</feature>
<evidence type="ECO:0000313" key="4">
    <source>
        <dbReference type="Proteomes" id="UP000031737"/>
    </source>
</evidence>
<keyword evidence="4" id="KW-1185">Reference proteome</keyword>